<keyword evidence="8 11" id="KW-0378">Hydrolase</keyword>
<dbReference type="HAMAP" id="MF_01469">
    <property type="entry name" value="RNase_M5"/>
    <property type="match status" value="1"/>
</dbReference>
<feature type="domain" description="Toprim" evidence="13">
    <location>
        <begin position="3"/>
        <end position="83"/>
    </location>
</feature>
<gene>
    <name evidence="11 14" type="primary">rnmV</name>
    <name evidence="14" type="ORF">CK556_00025</name>
</gene>
<dbReference type="CDD" id="cd01027">
    <property type="entry name" value="TOPRIM_RNase_M5_like"/>
    <property type="match status" value="1"/>
</dbReference>
<evidence type="ECO:0000256" key="10">
    <source>
        <dbReference type="ARBA" id="ARBA00022884"/>
    </source>
</evidence>
<dbReference type="KEGG" id="mchc:CK556_00025"/>
<dbReference type="InterPro" id="IPR004466">
    <property type="entry name" value="RNase_M5"/>
</dbReference>
<dbReference type="STRING" id="1336232.GCA_000518825_00805"/>
<keyword evidence="4 11" id="KW-0540">Nuclease</keyword>
<dbReference type="SUPFAM" id="SSF110455">
    <property type="entry name" value="Toprim domain"/>
    <property type="match status" value="1"/>
</dbReference>
<evidence type="ECO:0000256" key="3">
    <source>
        <dbReference type="ARBA" id="ARBA00022552"/>
    </source>
</evidence>
<evidence type="ECO:0000256" key="7">
    <source>
        <dbReference type="ARBA" id="ARBA00022759"/>
    </source>
</evidence>
<protein>
    <recommendedName>
        <fullName evidence="11 12">Ribonuclease M5</fullName>
        <ecNumber evidence="11 12">3.1.26.8</ecNumber>
    </recommendedName>
    <alternativeName>
        <fullName evidence="11">RNase M5</fullName>
    </alternativeName>
    <alternativeName>
        <fullName evidence="11">Ribosomal RNA terminal maturase M5</fullName>
    </alternativeName>
</protein>
<dbReference type="InterPro" id="IPR034141">
    <property type="entry name" value="TOPRIM_RNase_M5-like"/>
</dbReference>
<evidence type="ECO:0000259" key="13">
    <source>
        <dbReference type="PROSITE" id="PS50880"/>
    </source>
</evidence>
<keyword evidence="3 11" id="KW-0698">rRNA processing</keyword>
<evidence type="ECO:0000256" key="8">
    <source>
        <dbReference type="ARBA" id="ARBA00022801"/>
    </source>
</evidence>
<keyword evidence="10 11" id="KW-0694">RNA-binding</keyword>
<dbReference type="GO" id="GO:0043822">
    <property type="term" value="F:ribonuclease M5 activity"/>
    <property type="evidence" value="ECO:0007669"/>
    <property type="project" value="UniProtKB-UniRule"/>
</dbReference>
<keyword evidence="15" id="KW-1185">Reference proteome</keyword>
<evidence type="ECO:0000313" key="14">
    <source>
        <dbReference type="EMBL" id="ASZ08758.1"/>
    </source>
</evidence>
<dbReference type="Gene3D" id="3.40.1360.10">
    <property type="match status" value="1"/>
</dbReference>
<dbReference type="GO" id="GO:0046872">
    <property type="term" value="F:metal ion binding"/>
    <property type="evidence" value="ECO:0007669"/>
    <property type="project" value="UniProtKB-KW"/>
</dbReference>
<dbReference type="GO" id="GO:0006364">
    <property type="term" value="P:rRNA processing"/>
    <property type="evidence" value="ECO:0007669"/>
    <property type="project" value="UniProtKB-UniRule"/>
</dbReference>
<dbReference type="SMART" id="SM00493">
    <property type="entry name" value="TOPRIM"/>
    <property type="match status" value="1"/>
</dbReference>
<comment type="function">
    <text evidence="11">Required for correct processing of both the 5' and 3' ends of 5S rRNA precursor. Cleaves both sides of a double-stranded region yielding mature 5S rRNA in one step.</text>
</comment>
<comment type="similarity">
    <text evidence="11">Belongs to the ribonuclease M5 family.</text>
</comment>
<dbReference type="AlphaFoldDB" id="A0A249SMB9"/>
<proteinExistence type="inferred from homology"/>
<reference evidence="14 15" key="1">
    <citation type="submission" date="2017-08" db="EMBL/GenBank/DDBJ databases">
        <title>Complete Genome Sequence of Mesoplasma chauliocola.</title>
        <authorList>
            <person name="Knight T.F.Jr."/>
            <person name="Citino T."/>
        </authorList>
    </citation>
    <scope>NUCLEOTIDE SEQUENCE [LARGE SCALE GENOMIC DNA]</scope>
    <source>
        <strain evidence="14 15">CHPA-2</strain>
    </source>
</reference>
<dbReference type="PANTHER" id="PTHR39156:SF1">
    <property type="entry name" value="RIBONUCLEASE M5"/>
    <property type="match status" value="1"/>
</dbReference>
<evidence type="ECO:0000256" key="5">
    <source>
        <dbReference type="ARBA" id="ARBA00022723"/>
    </source>
</evidence>
<evidence type="ECO:0000256" key="12">
    <source>
        <dbReference type="NCBIfam" id="TIGR00334"/>
    </source>
</evidence>
<keyword evidence="7 11" id="KW-0255">Endonuclease</keyword>
<dbReference type="Pfam" id="PF13331">
    <property type="entry name" value="DUF4093"/>
    <property type="match status" value="1"/>
</dbReference>
<dbReference type="InterPro" id="IPR025156">
    <property type="entry name" value="RNase_M5_C"/>
</dbReference>
<dbReference type="PANTHER" id="PTHR39156">
    <property type="entry name" value="RIBONUCLEASE M5"/>
    <property type="match status" value="1"/>
</dbReference>
<dbReference type="Pfam" id="PF01751">
    <property type="entry name" value="Toprim"/>
    <property type="match status" value="1"/>
</dbReference>
<organism evidence="14 15">
    <name type="scientific">Mesoplasma chauliocola</name>
    <dbReference type="NCBI Taxonomy" id="216427"/>
    <lineage>
        <taxon>Bacteria</taxon>
        <taxon>Bacillati</taxon>
        <taxon>Mycoplasmatota</taxon>
        <taxon>Mollicutes</taxon>
        <taxon>Entomoplasmatales</taxon>
        <taxon>Entomoplasmataceae</taxon>
        <taxon>Mesoplasma</taxon>
    </lineage>
</organism>
<dbReference type="GO" id="GO:0005737">
    <property type="term" value="C:cytoplasm"/>
    <property type="evidence" value="ECO:0007669"/>
    <property type="project" value="UniProtKB-SubCell"/>
</dbReference>
<accession>A0A249SMB9</accession>
<dbReference type="PROSITE" id="PS50880">
    <property type="entry name" value="TOPRIM"/>
    <property type="match status" value="1"/>
</dbReference>
<sequence>MLNEIIIVEGKSDSQKLKQIYGEKLITVETNGLGLDEKKIELIKKLSENNKIIIFTDPDGPGKRIRETLINHINKDVYNAFILKTDVDPKSKKIGIAEASNEAIKKALENLVTYNKNNESISWNEYVSNNFYLKENRIKIAKQFNLNEELSSKTLFKWLNWMNLNVEKVKEIVGA</sequence>
<dbReference type="EMBL" id="CP023173">
    <property type="protein sequence ID" value="ASZ08758.1"/>
    <property type="molecule type" value="Genomic_DNA"/>
</dbReference>
<evidence type="ECO:0000313" key="15">
    <source>
        <dbReference type="Proteomes" id="UP000232229"/>
    </source>
</evidence>
<name>A0A249SMB9_9MOLU</name>
<comment type="subcellular location">
    <subcellularLocation>
        <location evidence="11">Cytoplasm</location>
    </subcellularLocation>
</comment>
<evidence type="ECO:0000256" key="4">
    <source>
        <dbReference type="ARBA" id="ARBA00022722"/>
    </source>
</evidence>
<evidence type="ECO:0000256" key="1">
    <source>
        <dbReference type="ARBA" id="ARBA00022490"/>
    </source>
</evidence>
<dbReference type="NCBIfam" id="TIGR00334">
    <property type="entry name" value="5S_RNA_mat_M5"/>
    <property type="match status" value="1"/>
</dbReference>
<evidence type="ECO:0000256" key="2">
    <source>
        <dbReference type="ARBA" id="ARBA00022517"/>
    </source>
</evidence>
<keyword evidence="5" id="KW-0479">Metal-binding</keyword>
<keyword evidence="6 11" id="KW-0699">rRNA-binding</keyword>
<keyword evidence="2 11" id="KW-0690">Ribosome biogenesis</keyword>
<dbReference type="RefSeq" id="WP_027875856.1">
    <property type="nucleotide sequence ID" value="NZ_CP023173.1"/>
</dbReference>
<dbReference type="InterPro" id="IPR006171">
    <property type="entry name" value="TOPRIM_dom"/>
</dbReference>
<evidence type="ECO:0000256" key="9">
    <source>
        <dbReference type="ARBA" id="ARBA00022842"/>
    </source>
</evidence>
<keyword evidence="9" id="KW-0460">Magnesium</keyword>
<keyword evidence="1 11" id="KW-0963">Cytoplasm</keyword>
<comment type="catalytic activity">
    <reaction evidence="11">
        <text>Endonucleolytic cleavage of RNA, removing 21 and 42 nucleotides, respectively, from the 5'- and 3'-termini of a 5S-rRNA precursor.</text>
        <dbReference type="EC" id="3.1.26.8"/>
    </reaction>
</comment>
<evidence type="ECO:0000256" key="6">
    <source>
        <dbReference type="ARBA" id="ARBA00022730"/>
    </source>
</evidence>
<dbReference type="GO" id="GO:0019843">
    <property type="term" value="F:rRNA binding"/>
    <property type="evidence" value="ECO:0007669"/>
    <property type="project" value="UniProtKB-KW"/>
</dbReference>
<dbReference type="Proteomes" id="UP000232229">
    <property type="component" value="Chromosome"/>
</dbReference>
<dbReference type="EC" id="3.1.26.8" evidence="11 12"/>
<evidence type="ECO:0000256" key="11">
    <source>
        <dbReference type="HAMAP-Rule" id="MF_01469"/>
    </source>
</evidence>